<evidence type="ECO:0000256" key="1">
    <source>
        <dbReference type="SAM" id="SignalP"/>
    </source>
</evidence>
<dbReference type="Proteomes" id="UP001163046">
    <property type="component" value="Unassembled WGS sequence"/>
</dbReference>
<proteinExistence type="predicted"/>
<accession>A0A9W9Z1F2</accession>
<comment type="caution">
    <text evidence="2">The sequence shown here is derived from an EMBL/GenBank/DDBJ whole genome shotgun (WGS) entry which is preliminary data.</text>
</comment>
<protein>
    <submittedName>
        <fullName evidence="2">Uncharacterized protein</fullName>
    </submittedName>
</protein>
<dbReference type="EMBL" id="MU826830">
    <property type="protein sequence ID" value="KAJ7373578.1"/>
    <property type="molecule type" value="Genomic_DNA"/>
</dbReference>
<name>A0A9W9Z1F2_9CNID</name>
<feature type="signal peptide" evidence="1">
    <location>
        <begin position="1"/>
        <end position="18"/>
    </location>
</feature>
<feature type="chain" id="PRO_5040781687" evidence="1">
    <location>
        <begin position="19"/>
        <end position="151"/>
    </location>
</feature>
<gene>
    <name evidence="2" type="ORF">OS493_011183</name>
</gene>
<organism evidence="2 3">
    <name type="scientific">Desmophyllum pertusum</name>
    <dbReference type="NCBI Taxonomy" id="174260"/>
    <lineage>
        <taxon>Eukaryota</taxon>
        <taxon>Metazoa</taxon>
        <taxon>Cnidaria</taxon>
        <taxon>Anthozoa</taxon>
        <taxon>Hexacorallia</taxon>
        <taxon>Scleractinia</taxon>
        <taxon>Caryophylliina</taxon>
        <taxon>Caryophylliidae</taxon>
        <taxon>Desmophyllum</taxon>
    </lineage>
</organism>
<keyword evidence="1" id="KW-0732">Signal</keyword>
<dbReference type="AlphaFoldDB" id="A0A9W9Z1F2"/>
<keyword evidence="3" id="KW-1185">Reference proteome</keyword>
<evidence type="ECO:0000313" key="3">
    <source>
        <dbReference type="Proteomes" id="UP001163046"/>
    </source>
</evidence>
<evidence type="ECO:0000313" key="2">
    <source>
        <dbReference type="EMBL" id="KAJ7373578.1"/>
    </source>
</evidence>
<sequence length="151" mass="16720">MMSAKLIVLLAVIAVAQCRVKPNPLYRYLDNVAKREPGTCAYQCVPTCYDDGYGSYNHRSGSCSKAGYSCCEWQVGKREESKQDLSAKREPGACAYECVPTCYDDGYGSYNHRSGSCSKAGYSCCEWQVGKREESKQDLSVADPMMEANLK</sequence>
<reference evidence="2" key="1">
    <citation type="submission" date="2023-01" db="EMBL/GenBank/DDBJ databases">
        <title>Genome assembly of the deep-sea coral Lophelia pertusa.</title>
        <authorList>
            <person name="Herrera S."/>
            <person name="Cordes E."/>
        </authorList>
    </citation>
    <scope>NUCLEOTIDE SEQUENCE</scope>
    <source>
        <strain evidence="2">USNM1676648</strain>
        <tissue evidence="2">Polyp</tissue>
    </source>
</reference>